<dbReference type="GO" id="GO:0030288">
    <property type="term" value="C:outer membrane-bounded periplasmic space"/>
    <property type="evidence" value="ECO:0007669"/>
    <property type="project" value="TreeGrafter"/>
</dbReference>
<protein>
    <submittedName>
        <fullName evidence="4">Monosaccharide ABC transporter substrate-binding protein, CUT2 family</fullName>
    </submittedName>
</protein>
<evidence type="ECO:0000313" key="5">
    <source>
        <dbReference type="Proteomes" id="UP000198318"/>
    </source>
</evidence>
<evidence type="ECO:0000256" key="2">
    <source>
        <dbReference type="SAM" id="MobiDB-lite"/>
    </source>
</evidence>
<feature type="region of interest" description="Disordered" evidence="2">
    <location>
        <begin position="24"/>
        <end position="43"/>
    </location>
</feature>
<comment type="subcellular location">
    <subcellularLocation>
        <location evidence="1">Cell envelope</location>
    </subcellularLocation>
</comment>
<feature type="compositionally biased region" description="Polar residues" evidence="2">
    <location>
        <begin position="24"/>
        <end position="33"/>
    </location>
</feature>
<proteinExistence type="predicted"/>
<accession>A0A239NFV4</accession>
<dbReference type="EMBL" id="FZOR01000040">
    <property type="protein sequence ID" value="SNT53412.1"/>
    <property type="molecule type" value="Genomic_DNA"/>
</dbReference>
<dbReference type="Pfam" id="PF13407">
    <property type="entry name" value="Peripla_BP_4"/>
    <property type="match status" value="1"/>
</dbReference>
<evidence type="ECO:0000256" key="1">
    <source>
        <dbReference type="ARBA" id="ARBA00004196"/>
    </source>
</evidence>
<dbReference type="InterPro" id="IPR025997">
    <property type="entry name" value="SBP_2_dom"/>
</dbReference>
<dbReference type="GO" id="GO:0030246">
    <property type="term" value="F:carbohydrate binding"/>
    <property type="evidence" value="ECO:0007669"/>
    <property type="project" value="TreeGrafter"/>
</dbReference>
<feature type="domain" description="Periplasmic binding protein" evidence="3">
    <location>
        <begin position="53"/>
        <end position="316"/>
    </location>
</feature>
<dbReference type="AlphaFoldDB" id="A0A239NFV4"/>
<gene>
    <name evidence="4" type="ORF">SAMN05443665_104027</name>
</gene>
<evidence type="ECO:0000313" key="4">
    <source>
        <dbReference type="EMBL" id="SNT53412.1"/>
    </source>
</evidence>
<dbReference type="RefSeq" id="WP_179271782.1">
    <property type="nucleotide sequence ID" value="NZ_FZOR01000040.1"/>
</dbReference>
<dbReference type="SUPFAM" id="SSF53822">
    <property type="entry name" value="Periplasmic binding protein-like I"/>
    <property type="match status" value="1"/>
</dbReference>
<name>A0A239NFV4_9ACTN</name>
<sequence>MAGLALASALTAACGNSGAVQNKTTVAEQNKTPQGREGRPSLSQFCGEKNAKVAYVVGFGDNSWRKVALAEVQDEAEKCGNVTVKYFDANNDQNQYISMINSATAQGFDAIITYDDFGKAAVPALRKAFESGVTVVPFEADPGGTAGTDYTGFVDLALAKETQAWGEFLSRALPKGGKLAYLGGTAGNPLSAKYWKDFQAVLAENPALKMQGSGPITTNWDPAESQKVVSGTFAQYPDTSALIADYLGGTGPGIVRSYQNARKPLPPVAGGSSTNELVCMWRDLHEKNPDFQLFSSDGDVSIGRVALRHAVAAVQGVENGESWVFERAVGIDTTKDIIPACDDKLPQDAPLASTFDATRLAEIFAK</sequence>
<keyword evidence="5" id="KW-1185">Reference proteome</keyword>
<evidence type="ECO:0000259" key="3">
    <source>
        <dbReference type="Pfam" id="PF13407"/>
    </source>
</evidence>
<dbReference type="PANTHER" id="PTHR30036">
    <property type="entry name" value="D-XYLOSE-BINDING PERIPLASMIC PROTEIN"/>
    <property type="match status" value="1"/>
</dbReference>
<dbReference type="InterPro" id="IPR028082">
    <property type="entry name" value="Peripla_BP_I"/>
</dbReference>
<dbReference type="Gene3D" id="3.40.50.2300">
    <property type="match status" value="2"/>
</dbReference>
<reference evidence="4 5" key="1">
    <citation type="submission" date="2017-06" db="EMBL/GenBank/DDBJ databases">
        <authorList>
            <person name="Kim H.J."/>
            <person name="Triplett B.A."/>
        </authorList>
    </citation>
    <scope>NUCLEOTIDE SEQUENCE [LARGE SCALE GENOMIC DNA]</scope>
    <source>
        <strain evidence="4 5">DSM 44715</strain>
    </source>
</reference>
<dbReference type="Proteomes" id="UP000198318">
    <property type="component" value="Unassembled WGS sequence"/>
</dbReference>
<organism evidence="4 5">
    <name type="scientific">Actinomadura meyerae</name>
    <dbReference type="NCBI Taxonomy" id="240840"/>
    <lineage>
        <taxon>Bacteria</taxon>
        <taxon>Bacillati</taxon>
        <taxon>Actinomycetota</taxon>
        <taxon>Actinomycetes</taxon>
        <taxon>Streptosporangiales</taxon>
        <taxon>Thermomonosporaceae</taxon>
        <taxon>Actinomadura</taxon>
    </lineage>
</organism>
<dbReference type="InterPro" id="IPR050555">
    <property type="entry name" value="Bact_Solute-Bind_Prot2"/>
</dbReference>